<name>A0A5B7X7W8_9FLAO</name>
<dbReference type="Proteomes" id="UP000309016">
    <property type="component" value="Chromosome"/>
</dbReference>
<gene>
    <name evidence="2" type="ORF">FHG64_15770</name>
</gene>
<protein>
    <recommendedName>
        <fullName evidence="4">Histidine kinase N-terminal 7TM region domain-containing protein</fullName>
    </recommendedName>
</protein>
<dbReference type="RefSeq" id="WP_139067300.1">
    <property type="nucleotide sequence ID" value="NZ_CP040812.1"/>
</dbReference>
<evidence type="ECO:0000256" key="1">
    <source>
        <dbReference type="SAM" id="Phobius"/>
    </source>
</evidence>
<feature type="transmembrane region" description="Helical" evidence="1">
    <location>
        <begin position="103"/>
        <end position="126"/>
    </location>
</feature>
<feature type="transmembrane region" description="Helical" evidence="1">
    <location>
        <begin position="132"/>
        <end position="153"/>
    </location>
</feature>
<sequence>MQDLRFLVFLLEGIAAFAGIYFYRNNPGNKAAGMFAYFLLITYVVEAIGFFPAMIYWNESIHFLKDGFFYKNFWLYNPYIILSFVVYLTFFRKNIRNKKTSDFLKKLIIIYAFACILFLVFTDVFFRTTSTFTYLTGSVLLLAVIFYYYFEILLSNRILNIKRDISFYISLGAVVHFLTTTPIFIYFNYFTNKSPEFIQLSSAVMIAMNIFMYSTYSFGFFFLSHKAIGKKKLAKDTNTGQ</sequence>
<keyword evidence="1" id="KW-0812">Transmembrane</keyword>
<dbReference type="AlphaFoldDB" id="A0A5B7X7W8"/>
<dbReference type="KEGG" id="afla:FHG64_15770"/>
<evidence type="ECO:0000313" key="3">
    <source>
        <dbReference type="Proteomes" id="UP000309016"/>
    </source>
</evidence>
<keyword evidence="1" id="KW-0472">Membrane</keyword>
<evidence type="ECO:0008006" key="4">
    <source>
        <dbReference type="Google" id="ProtNLM"/>
    </source>
</evidence>
<feature type="transmembrane region" description="Helical" evidence="1">
    <location>
        <begin position="73"/>
        <end position="91"/>
    </location>
</feature>
<keyword evidence="3" id="KW-1185">Reference proteome</keyword>
<dbReference type="OrthoDB" id="1453530at2"/>
<feature type="transmembrane region" description="Helical" evidence="1">
    <location>
        <begin position="35"/>
        <end position="57"/>
    </location>
</feature>
<dbReference type="EMBL" id="CP040812">
    <property type="protein sequence ID" value="QCY70731.1"/>
    <property type="molecule type" value="Genomic_DNA"/>
</dbReference>
<feature type="transmembrane region" description="Helical" evidence="1">
    <location>
        <begin position="165"/>
        <end position="185"/>
    </location>
</feature>
<feature type="transmembrane region" description="Helical" evidence="1">
    <location>
        <begin position="6"/>
        <end position="23"/>
    </location>
</feature>
<reference evidence="2 3" key="1">
    <citation type="submission" date="2019-06" db="EMBL/GenBank/DDBJ databases">
        <title>Complete genome sequence of Antarcticibacterium flavum KCTC 52984T from an Antarctic marine sediment.</title>
        <authorList>
            <person name="Lee Y.M."/>
            <person name="Shin S.C."/>
        </authorList>
    </citation>
    <scope>NUCLEOTIDE SEQUENCE [LARGE SCALE GENOMIC DNA]</scope>
    <source>
        <strain evidence="2 3">KCTC 52984</strain>
    </source>
</reference>
<organism evidence="2 3">
    <name type="scientific">Antarcticibacterium flavum</name>
    <dbReference type="NCBI Taxonomy" id="2058175"/>
    <lineage>
        <taxon>Bacteria</taxon>
        <taxon>Pseudomonadati</taxon>
        <taxon>Bacteroidota</taxon>
        <taxon>Flavobacteriia</taxon>
        <taxon>Flavobacteriales</taxon>
        <taxon>Flavobacteriaceae</taxon>
        <taxon>Antarcticibacterium</taxon>
    </lineage>
</organism>
<feature type="transmembrane region" description="Helical" evidence="1">
    <location>
        <begin position="197"/>
        <end position="223"/>
    </location>
</feature>
<evidence type="ECO:0000313" key="2">
    <source>
        <dbReference type="EMBL" id="QCY70731.1"/>
    </source>
</evidence>
<proteinExistence type="predicted"/>
<keyword evidence="1" id="KW-1133">Transmembrane helix</keyword>
<accession>A0A5B7X7W8</accession>